<protein>
    <recommendedName>
        <fullName evidence="3">Alpha/beta hydrolase family protein</fullName>
    </recommendedName>
</protein>
<dbReference type="STRING" id="482827.SAMN04488243_1314"/>
<evidence type="ECO:0008006" key="3">
    <source>
        <dbReference type="Google" id="ProtNLM"/>
    </source>
</evidence>
<accession>A0A1G7J3W3</accession>
<organism evidence="1 2">
    <name type="scientific">Thermus arciformis</name>
    <dbReference type="NCBI Taxonomy" id="482827"/>
    <lineage>
        <taxon>Bacteria</taxon>
        <taxon>Thermotogati</taxon>
        <taxon>Deinococcota</taxon>
        <taxon>Deinococci</taxon>
        <taxon>Thermales</taxon>
        <taxon>Thermaceae</taxon>
        <taxon>Thermus</taxon>
    </lineage>
</organism>
<reference evidence="2" key="1">
    <citation type="submission" date="2016-10" db="EMBL/GenBank/DDBJ databases">
        <authorList>
            <person name="Varghese N."/>
            <person name="Submissions S."/>
        </authorList>
    </citation>
    <scope>NUCLEOTIDE SEQUENCE [LARGE SCALE GENOMIC DNA]</scope>
    <source>
        <strain evidence="2">CGMCC 1.6992</strain>
    </source>
</reference>
<gene>
    <name evidence="1" type="ORF">SAMN04488243_1314</name>
</gene>
<evidence type="ECO:0000313" key="2">
    <source>
        <dbReference type="Proteomes" id="UP000199446"/>
    </source>
</evidence>
<dbReference type="EMBL" id="FNBC01000031">
    <property type="protein sequence ID" value="SDF19575.1"/>
    <property type="molecule type" value="Genomic_DNA"/>
</dbReference>
<dbReference type="Proteomes" id="UP000199446">
    <property type="component" value="Unassembled WGS sequence"/>
</dbReference>
<name>A0A1G7J3W3_9DEIN</name>
<keyword evidence="2" id="KW-1185">Reference proteome</keyword>
<dbReference type="AlphaFoldDB" id="A0A1G7J3W3"/>
<dbReference type="RefSeq" id="WP_093008234.1">
    <property type="nucleotide sequence ID" value="NZ_FNBC01000031.1"/>
</dbReference>
<dbReference type="InterPro" id="IPR029058">
    <property type="entry name" value="AB_hydrolase_fold"/>
</dbReference>
<evidence type="ECO:0000313" key="1">
    <source>
        <dbReference type="EMBL" id="SDF19575.1"/>
    </source>
</evidence>
<dbReference type="Gene3D" id="3.40.50.12270">
    <property type="match status" value="1"/>
</dbReference>
<proteinExistence type="predicted"/>
<dbReference type="OrthoDB" id="334507at2"/>
<sequence>MRRTGYLHLYGLNLVFDRVGRGPAVVLLAEEASRWPEALPEGYTFYLLDLPGYGRTEGPRMAPEELAHFVAGFAVMMNLGSPWVLLRGLGLALGPHLEALGLRALPAEGVKITEVLSSKLSYGSIDPGGNL</sequence>
<dbReference type="SUPFAM" id="SSF53474">
    <property type="entry name" value="alpha/beta-Hydrolases"/>
    <property type="match status" value="1"/>
</dbReference>